<name>G4T6D7_SERID</name>
<feature type="domain" description="Metallo-beta-lactamase" evidence="12">
    <location>
        <begin position="511"/>
        <end position="724"/>
    </location>
</feature>
<dbReference type="GO" id="GO:0042781">
    <property type="term" value="F:3'-tRNA processing endoribonuclease activity"/>
    <property type="evidence" value="ECO:0007669"/>
    <property type="project" value="UniProtKB-EC"/>
</dbReference>
<feature type="region of interest" description="Disordered" evidence="11">
    <location>
        <begin position="144"/>
        <end position="185"/>
    </location>
</feature>
<reference evidence="14 15" key="1">
    <citation type="journal article" date="2011" name="PLoS Pathog.">
        <title>Endophytic Life Strategies Decoded by Genome and Transcriptome Analyses of the Mutualistic Root Symbiont Piriformospora indica.</title>
        <authorList>
            <person name="Zuccaro A."/>
            <person name="Lahrmann U."/>
            <person name="Guldener U."/>
            <person name="Langen G."/>
            <person name="Pfiffi S."/>
            <person name="Biedenkopf D."/>
            <person name="Wong P."/>
            <person name="Samans B."/>
            <person name="Grimm C."/>
            <person name="Basiewicz M."/>
            <person name="Murat C."/>
            <person name="Martin F."/>
            <person name="Kogel K.H."/>
        </authorList>
    </citation>
    <scope>NUCLEOTIDE SEQUENCE [LARGE SCALE GENOMIC DNA]</scope>
    <source>
        <strain evidence="14 15">DSM 11827</strain>
    </source>
</reference>
<evidence type="ECO:0000259" key="12">
    <source>
        <dbReference type="Pfam" id="PF12706"/>
    </source>
</evidence>
<dbReference type="PANTHER" id="PTHR12553">
    <property type="entry name" value="ZINC PHOSPHODIESTERASE ELAC PROTEIN 2"/>
    <property type="match status" value="1"/>
</dbReference>
<dbReference type="PANTHER" id="PTHR12553:SF49">
    <property type="entry name" value="ZINC PHOSPHODIESTERASE ELAC PROTEIN 2"/>
    <property type="match status" value="1"/>
</dbReference>
<dbReference type="InParanoid" id="G4T6D7"/>
<dbReference type="EMBL" id="CAFZ01000007">
    <property type="protein sequence ID" value="CCA66893.1"/>
    <property type="molecule type" value="Genomic_DNA"/>
</dbReference>
<evidence type="ECO:0000256" key="8">
    <source>
        <dbReference type="ARBA" id="ARBA00022759"/>
    </source>
</evidence>
<evidence type="ECO:0000256" key="1">
    <source>
        <dbReference type="ARBA" id="ARBA00000402"/>
    </source>
</evidence>
<dbReference type="InterPro" id="IPR047151">
    <property type="entry name" value="RNZ2-like"/>
</dbReference>
<comment type="similarity">
    <text evidence="3">Belongs to the RNase Z family.</text>
</comment>
<sequence>MSRTPQPWMVTVVSSSSLDTDPSFLITFADAKYLFNCPTNSTRMMLKGKFGLSKFRAIFLSRIATECSAGFPGFTMTLADSGTKELEVHGPPGLSHFVASTRFYLQRDNLKGHIKETNTATDNPVYKDENLTVIAIPVTVDGSSLSVPSSPASLKRKRSDSPEGTPASKRSSIDNRAEARRPSPNLEIKALRNDPAAWRDFVISRILPGSQGTSLYREKQATIQEIKKRLPTWTHRRVVNSYLIIGPEFRGKFNVKLAEALGVPPGPNRAKLTRGESVTLSDGRVITPDMVIGESSRAASLLVVDCPGTDYIEPFIQSKQIQNIRSNGQNQLHCVFHMAPLEVLQDTRYADWIKSLGPEVHHIISNHDICSNAVNFVGSAAMQDRLSELDKELFRVPYSDKVDGALLLSKLDLGPNVHIARNQVIGMRPLTSPVAPYEEGLDLAEAIASLPKATDKTLFEGVREKILAEIPSTIPCPGDDVTLTFLGTGSAVPGKYRNVSGALVTIPGHGNVLLDCGEGTLGQLRRHFGTDVNDVLRNIKCIFISHIHADHHMGICQLLLERRKLSSPKIPDLFVICTWTTMVYIQEYSEIEDIGLDAVRFLLAPEIEYRKISNTATLDTVLTINELRATLGLGSVQTAAVIHRTPAFGLVLRHKDGWSLTYSGDTTPCQNLADAGKGSTLLIHEATMSDEQEEMAEQKGHSTVGQACEIAKRMEAKKLILTHFSSRYPKLPVLGNNARDGKTRSDAVTSPEVFVAFDFLHIRLGDMARAERYIPNLEVAFSEIQDDEELPSHDD</sequence>
<evidence type="ECO:0000256" key="4">
    <source>
        <dbReference type="ARBA" id="ARBA00012477"/>
    </source>
</evidence>
<keyword evidence="6" id="KW-0540">Nuclease</keyword>
<evidence type="ECO:0000313" key="14">
    <source>
        <dbReference type="EMBL" id="CCA66893.1"/>
    </source>
</evidence>
<dbReference type="CDD" id="cd07718">
    <property type="entry name" value="RNaseZ_ELAC1_ELAC2-C-term-like_MBL-fold"/>
    <property type="match status" value="1"/>
</dbReference>
<comment type="catalytic activity">
    <reaction evidence="1">
        <text>Endonucleolytic cleavage of RNA, removing extra 3' nucleotides from tRNA precursor, generating 3' termini of tRNAs. A 3'-hydroxy group is left at the tRNA terminus and a 5'-phosphoryl group is left at the trailer molecule.</text>
        <dbReference type="EC" id="3.1.26.11"/>
    </reaction>
</comment>
<feature type="compositionally biased region" description="Low complexity" evidence="11">
    <location>
        <begin position="144"/>
        <end position="153"/>
    </location>
</feature>
<evidence type="ECO:0000256" key="10">
    <source>
        <dbReference type="ARBA" id="ARBA00022833"/>
    </source>
</evidence>
<feature type="domain" description="tRNase Z endonuclease" evidence="13">
    <location>
        <begin position="11"/>
        <end position="64"/>
    </location>
</feature>
<comment type="cofactor">
    <cofactor evidence="2">
        <name>Zn(2+)</name>
        <dbReference type="ChEBI" id="CHEBI:29105"/>
    </cofactor>
</comment>
<evidence type="ECO:0000256" key="7">
    <source>
        <dbReference type="ARBA" id="ARBA00022723"/>
    </source>
</evidence>
<comment type="caution">
    <text evidence="14">The sequence shown here is derived from an EMBL/GenBank/DDBJ whole genome shotgun (WGS) entry which is preliminary data.</text>
</comment>
<dbReference type="GO" id="GO:0005739">
    <property type="term" value="C:mitochondrion"/>
    <property type="evidence" value="ECO:0007669"/>
    <property type="project" value="TreeGrafter"/>
</dbReference>
<dbReference type="InterPro" id="IPR001279">
    <property type="entry name" value="Metallo-B-lactamas"/>
</dbReference>
<proteinExistence type="inferred from homology"/>
<dbReference type="Pfam" id="PF12706">
    <property type="entry name" value="Lactamase_B_2"/>
    <property type="match status" value="1"/>
</dbReference>
<dbReference type="GO" id="GO:0046872">
    <property type="term" value="F:metal ion binding"/>
    <property type="evidence" value="ECO:0007669"/>
    <property type="project" value="UniProtKB-KW"/>
</dbReference>
<dbReference type="OrthoDB" id="527344at2759"/>
<dbReference type="SUPFAM" id="SSF56281">
    <property type="entry name" value="Metallo-hydrolase/oxidoreductase"/>
    <property type="match status" value="2"/>
</dbReference>
<dbReference type="FunCoup" id="G4T6D7">
    <property type="interactions" value="553"/>
</dbReference>
<evidence type="ECO:0000256" key="11">
    <source>
        <dbReference type="SAM" id="MobiDB-lite"/>
    </source>
</evidence>
<keyword evidence="8" id="KW-0255">Endonuclease</keyword>
<keyword evidence="9" id="KW-0378">Hydrolase</keyword>
<gene>
    <name evidence="14" type="ORF">PIIN_00732</name>
</gene>
<keyword evidence="5" id="KW-0819">tRNA processing</keyword>
<accession>G4T6D7</accession>
<dbReference type="OMA" id="INYICQL"/>
<dbReference type="STRING" id="1109443.G4T6D7"/>
<evidence type="ECO:0000259" key="13">
    <source>
        <dbReference type="Pfam" id="PF13691"/>
    </source>
</evidence>
<evidence type="ECO:0000256" key="2">
    <source>
        <dbReference type="ARBA" id="ARBA00001947"/>
    </source>
</evidence>
<keyword evidence="10" id="KW-0862">Zinc</keyword>
<evidence type="ECO:0000256" key="6">
    <source>
        <dbReference type="ARBA" id="ARBA00022722"/>
    </source>
</evidence>
<dbReference type="eggNOG" id="KOG2121">
    <property type="taxonomic scope" value="Eukaryota"/>
</dbReference>
<dbReference type="InterPro" id="IPR036866">
    <property type="entry name" value="RibonucZ/Hydroxyglut_hydro"/>
</dbReference>
<dbReference type="InterPro" id="IPR027794">
    <property type="entry name" value="tRNase_Z_dom"/>
</dbReference>
<feature type="compositionally biased region" description="Basic and acidic residues" evidence="11">
    <location>
        <begin position="171"/>
        <end position="181"/>
    </location>
</feature>
<dbReference type="AlphaFoldDB" id="G4T6D7"/>
<dbReference type="GO" id="GO:1990180">
    <property type="term" value="P:mitochondrial tRNA 3'-end processing"/>
    <property type="evidence" value="ECO:0007669"/>
    <property type="project" value="TreeGrafter"/>
</dbReference>
<dbReference type="Proteomes" id="UP000007148">
    <property type="component" value="Unassembled WGS sequence"/>
</dbReference>
<evidence type="ECO:0000313" key="15">
    <source>
        <dbReference type="Proteomes" id="UP000007148"/>
    </source>
</evidence>
<evidence type="ECO:0000256" key="9">
    <source>
        <dbReference type="ARBA" id="ARBA00022801"/>
    </source>
</evidence>
<evidence type="ECO:0000256" key="5">
    <source>
        <dbReference type="ARBA" id="ARBA00022694"/>
    </source>
</evidence>
<dbReference type="HOGENOM" id="CLU_006220_3_1_1"/>
<dbReference type="Gene3D" id="3.60.15.10">
    <property type="entry name" value="Ribonuclease Z/Hydroxyacylglutathione hydrolase-like"/>
    <property type="match status" value="2"/>
</dbReference>
<keyword evidence="15" id="KW-1185">Reference proteome</keyword>
<evidence type="ECO:0000256" key="3">
    <source>
        <dbReference type="ARBA" id="ARBA00007823"/>
    </source>
</evidence>
<organism evidence="14 15">
    <name type="scientific">Serendipita indica (strain DSM 11827)</name>
    <name type="common">Root endophyte fungus</name>
    <name type="synonym">Piriformospora indica</name>
    <dbReference type="NCBI Taxonomy" id="1109443"/>
    <lineage>
        <taxon>Eukaryota</taxon>
        <taxon>Fungi</taxon>
        <taxon>Dikarya</taxon>
        <taxon>Basidiomycota</taxon>
        <taxon>Agaricomycotina</taxon>
        <taxon>Agaricomycetes</taxon>
        <taxon>Sebacinales</taxon>
        <taxon>Serendipitaceae</taxon>
        <taxon>Serendipita</taxon>
    </lineage>
</organism>
<dbReference type="EC" id="3.1.26.11" evidence="4"/>
<keyword evidence="7" id="KW-0479">Metal-binding</keyword>
<protein>
    <recommendedName>
        <fullName evidence="4">ribonuclease Z</fullName>
        <ecNumber evidence="4">3.1.26.11</ecNumber>
    </recommendedName>
</protein>
<dbReference type="Pfam" id="PF13691">
    <property type="entry name" value="Lactamase_B_4"/>
    <property type="match status" value="1"/>
</dbReference>